<evidence type="ECO:0000313" key="7">
    <source>
        <dbReference type="EMBL" id="KAL1587964.1"/>
    </source>
</evidence>
<dbReference type="GO" id="GO:0005507">
    <property type="term" value="F:copper ion binding"/>
    <property type="evidence" value="ECO:0007669"/>
    <property type="project" value="InterPro"/>
</dbReference>
<dbReference type="Pfam" id="PF07732">
    <property type="entry name" value="Cu-oxidase_3"/>
    <property type="match status" value="1"/>
</dbReference>
<evidence type="ECO:0000259" key="5">
    <source>
        <dbReference type="Pfam" id="PF07731"/>
    </source>
</evidence>
<evidence type="ECO:0000256" key="4">
    <source>
        <dbReference type="SAM" id="SignalP"/>
    </source>
</evidence>
<protein>
    <recommendedName>
        <fullName evidence="9">Bilirubin oxidase</fullName>
    </recommendedName>
</protein>
<evidence type="ECO:0000256" key="2">
    <source>
        <dbReference type="ARBA" id="ARBA00023008"/>
    </source>
</evidence>
<feature type="region of interest" description="Disordered" evidence="3">
    <location>
        <begin position="576"/>
        <end position="631"/>
    </location>
</feature>
<dbReference type="GO" id="GO:0016491">
    <property type="term" value="F:oxidoreductase activity"/>
    <property type="evidence" value="ECO:0007669"/>
    <property type="project" value="InterPro"/>
</dbReference>
<comment type="caution">
    <text evidence="7">The sequence shown here is derived from an EMBL/GenBank/DDBJ whole genome shotgun (WGS) entry which is preliminary data.</text>
</comment>
<proteinExistence type="inferred from homology"/>
<dbReference type="RefSeq" id="XP_069231069.1">
    <property type="nucleotide sequence ID" value="XM_069372034.1"/>
</dbReference>
<gene>
    <name evidence="7" type="ORF">WHR41_03428</name>
</gene>
<dbReference type="SUPFAM" id="SSF49503">
    <property type="entry name" value="Cupredoxins"/>
    <property type="match status" value="3"/>
</dbReference>
<dbReference type="InterPro" id="IPR008972">
    <property type="entry name" value="Cupredoxin"/>
</dbReference>
<dbReference type="InterPro" id="IPR045087">
    <property type="entry name" value="Cu-oxidase_fam"/>
</dbReference>
<organism evidence="7 8">
    <name type="scientific">Cladosporium halotolerans</name>
    <dbReference type="NCBI Taxonomy" id="1052096"/>
    <lineage>
        <taxon>Eukaryota</taxon>
        <taxon>Fungi</taxon>
        <taxon>Dikarya</taxon>
        <taxon>Ascomycota</taxon>
        <taxon>Pezizomycotina</taxon>
        <taxon>Dothideomycetes</taxon>
        <taxon>Dothideomycetidae</taxon>
        <taxon>Cladosporiales</taxon>
        <taxon>Cladosporiaceae</taxon>
        <taxon>Cladosporium</taxon>
    </lineage>
</organism>
<dbReference type="EMBL" id="JAAQHG020000008">
    <property type="protein sequence ID" value="KAL1587964.1"/>
    <property type="molecule type" value="Genomic_DNA"/>
</dbReference>
<dbReference type="Proteomes" id="UP000803884">
    <property type="component" value="Unassembled WGS sequence"/>
</dbReference>
<comment type="similarity">
    <text evidence="1">Belongs to the multicopper oxidase family.</text>
</comment>
<sequence>MPISCSNFYTAVLLVARLVAGKDWDSPPYKYLYQFPLPIAPIKKPLTSFDYKDGPSIDYYEIDIKPFEQQVYPNLGKTRLVGYDGQAPGPTFKMKKGREAVVRFINHGDRANSVHLHGSYSRAPFDGWAEDTTEVNSYKDYYYPNAQAARTLWYHDHAIDHTAENAYMGQAGFYILHDDEEENIPGLPQGNYDFPLALTSKRYNTDGSLWSPEVNHETTNLFGDVIHVNGQPWPYFKVEPRKYRFRFLDASISRSFQLYFEPSGKTGTRAPFKVVGSDAGLLLNPVDSTQLDISMAERWEIVMDFTAYKGQNVTLRSNQKVADNDIYLHTDKVMRFVVGDSASGTPNIGELPAKLRDVPFPPSHTTVEHSFEFQRQGGEWKVNGVSWADGPDERVLAKPQRGAVENWILKNGAGGWTHPVHIHLIDFQIVSRTGGSRGGVLPYEKVALKDVVWLNTNEQVNVVARYAPWDGLYMFHCHNLIHEDHEMMAAFNVTALSDLGYDEKTSFIDPMEAQYRSKAFSQSDLDNRSGDFSDSAISDKCSFFNGKVAYKNVLAVETALEKYWSTKGSNTATTLLTTTKSSSGSGKSAATGSSATGSKTEDSSTPAAAAKATSGSASASSSASASASASA</sequence>
<name>A0AB34KSK2_9PEZI</name>
<keyword evidence="2" id="KW-0186">Copper</keyword>
<dbReference type="Pfam" id="PF07731">
    <property type="entry name" value="Cu-oxidase_2"/>
    <property type="match status" value="1"/>
</dbReference>
<dbReference type="CDD" id="cd13889">
    <property type="entry name" value="CuRO_3_BOD"/>
    <property type="match status" value="1"/>
</dbReference>
<dbReference type="PANTHER" id="PTHR48267">
    <property type="entry name" value="CUPREDOXIN SUPERFAMILY PROTEIN"/>
    <property type="match status" value="1"/>
</dbReference>
<evidence type="ECO:0008006" key="9">
    <source>
        <dbReference type="Google" id="ProtNLM"/>
    </source>
</evidence>
<evidence type="ECO:0000259" key="6">
    <source>
        <dbReference type="Pfam" id="PF07732"/>
    </source>
</evidence>
<feature type="domain" description="Plastocyanin-like" evidence="5">
    <location>
        <begin position="360"/>
        <end position="494"/>
    </location>
</feature>
<dbReference type="GeneID" id="96004872"/>
<feature type="chain" id="PRO_5044199391" description="Bilirubin oxidase" evidence="4">
    <location>
        <begin position="22"/>
        <end position="631"/>
    </location>
</feature>
<dbReference type="PANTHER" id="PTHR48267:SF1">
    <property type="entry name" value="BILIRUBIN OXIDASE"/>
    <property type="match status" value="1"/>
</dbReference>
<dbReference type="InterPro" id="IPR011706">
    <property type="entry name" value="Cu-oxidase_C"/>
</dbReference>
<dbReference type="AlphaFoldDB" id="A0AB34KSK2"/>
<evidence type="ECO:0000256" key="3">
    <source>
        <dbReference type="SAM" id="MobiDB-lite"/>
    </source>
</evidence>
<evidence type="ECO:0000313" key="8">
    <source>
        <dbReference type="Proteomes" id="UP000803884"/>
    </source>
</evidence>
<keyword evidence="8" id="KW-1185">Reference proteome</keyword>
<accession>A0AB34KSK2</accession>
<dbReference type="InterPro" id="IPR011707">
    <property type="entry name" value="Cu-oxidase-like_N"/>
</dbReference>
<feature type="signal peptide" evidence="4">
    <location>
        <begin position="1"/>
        <end position="21"/>
    </location>
</feature>
<reference evidence="7 8" key="1">
    <citation type="journal article" date="2020" name="Microbiol. Resour. Announc.">
        <title>Draft Genome Sequence of a Cladosporium Species Isolated from the Mesophotic Ascidian Didemnum maculosum.</title>
        <authorList>
            <person name="Gioti A."/>
            <person name="Siaperas R."/>
            <person name="Nikolaivits E."/>
            <person name="Le Goff G."/>
            <person name="Ouazzani J."/>
            <person name="Kotoulas G."/>
            <person name="Topakas E."/>
        </authorList>
    </citation>
    <scope>NUCLEOTIDE SEQUENCE [LARGE SCALE GENOMIC DNA]</scope>
    <source>
        <strain evidence="7 8">TM138-S3</strain>
    </source>
</reference>
<dbReference type="Gene3D" id="2.60.40.420">
    <property type="entry name" value="Cupredoxins - blue copper proteins"/>
    <property type="match status" value="3"/>
</dbReference>
<keyword evidence="4" id="KW-0732">Signal</keyword>
<evidence type="ECO:0000256" key="1">
    <source>
        <dbReference type="ARBA" id="ARBA00010609"/>
    </source>
</evidence>
<feature type="domain" description="Plastocyanin-like" evidence="6">
    <location>
        <begin position="70"/>
        <end position="180"/>
    </location>
</feature>